<keyword evidence="3" id="KW-1185">Reference proteome</keyword>
<keyword evidence="1" id="KW-0812">Transmembrane</keyword>
<sequence length="545" mass="63333">MWLLILTVQTEECFHHNASLLGIEQNNVIRLRLTPVQNSAYCNSLNGSQTTVVVKYDCEIQALTFQTFVFNISEEVIVDITLDQTFFEQVEDCDAAQYTLNMGSTVITGAIQQIQTKITDITQCWADVVFNYSFSISQEEYYNISVTPQNCQIDSSAIPYLEFDNGDQIFSSLIIMPTNQPNHYQNNFNFGQTNFFYSSRTMYSSDDQYIFNILIQQFQLQRSINMRLKLISQVNSYQQAYYGNIDKIYGLHSELIGEVKVKQAESNQILDINTLLLLQQVTQNISTVQFDLLISNIQYRQIYSVQQIKNEIRKIFPKQQGETFTIFITLLDLQNNTIKEFTHTCVIQQNYIQSGLLKLYKDKICMTTNLKENAIEKYSSNSLLSLAIQTSQDSLITYFQFKFSLNISNQTICFYKENESTQINGTFRNRANLFIKSFAKAQQLQRYATIENDFEFYFFYTVVSEDYSYTLLWIVVINFGVLLITVIFVTCYLYTIRNAKHIPTNKSAIIEDIMQQQIISNQYSQQQALELQANQYIDQIEDSNK</sequence>
<comment type="caution">
    <text evidence="2">The sequence shown here is derived from an EMBL/GenBank/DDBJ whole genome shotgun (WGS) entry which is preliminary data.</text>
</comment>
<organism evidence="2 3">
    <name type="scientific">Hexamita inflata</name>
    <dbReference type="NCBI Taxonomy" id="28002"/>
    <lineage>
        <taxon>Eukaryota</taxon>
        <taxon>Metamonada</taxon>
        <taxon>Diplomonadida</taxon>
        <taxon>Hexamitidae</taxon>
        <taxon>Hexamitinae</taxon>
        <taxon>Hexamita</taxon>
    </lineage>
</organism>
<dbReference type="EMBL" id="CAXDID020000041">
    <property type="protein sequence ID" value="CAL6000637.1"/>
    <property type="molecule type" value="Genomic_DNA"/>
</dbReference>
<evidence type="ECO:0008006" key="4">
    <source>
        <dbReference type="Google" id="ProtNLM"/>
    </source>
</evidence>
<evidence type="ECO:0000313" key="3">
    <source>
        <dbReference type="Proteomes" id="UP001642409"/>
    </source>
</evidence>
<reference evidence="2 3" key="1">
    <citation type="submission" date="2024-07" db="EMBL/GenBank/DDBJ databases">
        <authorList>
            <person name="Akdeniz Z."/>
        </authorList>
    </citation>
    <scope>NUCLEOTIDE SEQUENCE [LARGE SCALE GENOMIC DNA]</scope>
</reference>
<feature type="transmembrane region" description="Helical" evidence="1">
    <location>
        <begin position="471"/>
        <end position="496"/>
    </location>
</feature>
<evidence type="ECO:0000313" key="2">
    <source>
        <dbReference type="EMBL" id="CAL6000637.1"/>
    </source>
</evidence>
<dbReference type="Proteomes" id="UP001642409">
    <property type="component" value="Unassembled WGS sequence"/>
</dbReference>
<name>A0ABP1HTJ1_9EUKA</name>
<evidence type="ECO:0000256" key="1">
    <source>
        <dbReference type="SAM" id="Phobius"/>
    </source>
</evidence>
<accession>A0ABP1HTJ1</accession>
<proteinExistence type="predicted"/>
<keyword evidence="1" id="KW-1133">Transmembrane helix</keyword>
<protein>
    <recommendedName>
        <fullName evidence="4">Transmembrane protein</fullName>
    </recommendedName>
</protein>
<keyword evidence="1" id="KW-0472">Membrane</keyword>
<gene>
    <name evidence="2" type="ORF">HINF_LOCUS16797</name>
</gene>